<feature type="transmembrane region" description="Helical" evidence="2">
    <location>
        <begin position="93"/>
        <end position="113"/>
    </location>
</feature>
<evidence type="ECO:0000313" key="3">
    <source>
        <dbReference type="EMBL" id="CAH0398589.1"/>
    </source>
</evidence>
<sequence>MTSYERNLSSRTESSLCLIDILAFFCIFFYNTKHYNEYAVTFPLGDWPPEGAPYRSRSSRHLPKVPTGKDGSEWDPLDAQERSMLGSGYGSNLLTPLGVAVFGPAPILAGIAVSGMAQATTSMNSAVLGPRPPRTMGPPASNPNREKLELYSIRSGLGSIHVQYKLALSKNWVTIR</sequence>
<keyword evidence="2" id="KW-0472">Membrane</keyword>
<keyword evidence="2" id="KW-0812">Transmembrane</keyword>
<feature type="region of interest" description="Disordered" evidence="1">
    <location>
        <begin position="124"/>
        <end position="145"/>
    </location>
</feature>
<keyword evidence="4" id="KW-1185">Reference proteome</keyword>
<accession>A0ABN8AZZ5</accession>
<evidence type="ECO:0000256" key="1">
    <source>
        <dbReference type="SAM" id="MobiDB-lite"/>
    </source>
</evidence>
<reference evidence="3" key="1">
    <citation type="submission" date="2021-12" db="EMBL/GenBank/DDBJ databases">
        <authorList>
            <person name="King R."/>
        </authorList>
    </citation>
    <scope>NUCLEOTIDE SEQUENCE</scope>
</reference>
<feature type="transmembrane region" description="Helical" evidence="2">
    <location>
        <begin position="12"/>
        <end position="30"/>
    </location>
</feature>
<evidence type="ECO:0000313" key="4">
    <source>
        <dbReference type="Proteomes" id="UP001153292"/>
    </source>
</evidence>
<dbReference type="EMBL" id="OU963905">
    <property type="protein sequence ID" value="CAH0398589.1"/>
    <property type="molecule type" value="Genomic_DNA"/>
</dbReference>
<name>A0ABN8AZZ5_CHISP</name>
<protein>
    <submittedName>
        <fullName evidence="3">Uncharacterized protein</fullName>
    </submittedName>
</protein>
<organism evidence="3 4">
    <name type="scientific">Chilo suppressalis</name>
    <name type="common">Asiatic rice borer moth</name>
    <dbReference type="NCBI Taxonomy" id="168631"/>
    <lineage>
        <taxon>Eukaryota</taxon>
        <taxon>Metazoa</taxon>
        <taxon>Ecdysozoa</taxon>
        <taxon>Arthropoda</taxon>
        <taxon>Hexapoda</taxon>
        <taxon>Insecta</taxon>
        <taxon>Pterygota</taxon>
        <taxon>Neoptera</taxon>
        <taxon>Endopterygota</taxon>
        <taxon>Lepidoptera</taxon>
        <taxon>Glossata</taxon>
        <taxon>Ditrysia</taxon>
        <taxon>Pyraloidea</taxon>
        <taxon>Crambidae</taxon>
        <taxon>Crambinae</taxon>
        <taxon>Chilo</taxon>
    </lineage>
</organism>
<feature type="region of interest" description="Disordered" evidence="1">
    <location>
        <begin position="53"/>
        <end position="75"/>
    </location>
</feature>
<evidence type="ECO:0000256" key="2">
    <source>
        <dbReference type="SAM" id="Phobius"/>
    </source>
</evidence>
<keyword evidence="2" id="KW-1133">Transmembrane helix</keyword>
<dbReference type="Proteomes" id="UP001153292">
    <property type="component" value="Chromosome 12"/>
</dbReference>
<proteinExistence type="predicted"/>
<gene>
    <name evidence="3" type="ORF">CHILSU_LOCUS1711</name>
</gene>